<dbReference type="PROSITE" id="PS51898">
    <property type="entry name" value="TYR_RECOMBINASE"/>
    <property type="match status" value="1"/>
</dbReference>
<dbReference type="CDD" id="cd00397">
    <property type="entry name" value="DNA_BRE_C"/>
    <property type="match status" value="1"/>
</dbReference>
<reference evidence="4" key="1">
    <citation type="submission" date="2016-10" db="EMBL/GenBank/DDBJ databases">
        <authorList>
            <person name="Varghese N."/>
            <person name="Submissions S."/>
        </authorList>
    </citation>
    <scope>NUCLEOTIDE SEQUENCE [LARGE SCALE GENOMIC DNA]</scope>
    <source>
        <strain evidence="4">DSM 24213</strain>
    </source>
</reference>
<name>A0A1I4SZL8_9GAMM</name>
<feature type="domain" description="Tyr recombinase" evidence="2">
    <location>
        <begin position="192"/>
        <end position="434"/>
    </location>
</feature>
<sequence length="441" mass="51741">MKSTFKLIVDYTDIASGKKQTLPAVYTSKGILISHLRYLAWNSDKSQSWKQRSVFSVRLLIDYVEAAFGFKKTTALLKSFTEALVTGTIDYESSTDPLGLYWKPRDLVDANNILSNITNYTDFIARQEGHDDSLINPFREATGWEERMNWCAYYNKQANVFLNHLSSYSEAKKMAGRKRLIYTPMQMMVSNEKAERFPEDKIENLLMKGFYARNKHDYRSQLITMLMNYGGLRKSEVFHLYISDITVHPVHADEALVRVYHPEYGRSPDLKYKNRSEYLISETDYKSRNKYQITERLYSGWKNPMLASKDGYFEVVFNPASKARDFINLWVKYLKFQRVEPVRFHPFAFTNDKGEPETLKNFQQRHKRAVERIGLICKKEFGTTEHGHRHAYGYRGRKMGFSQVELQKMMHHKSPNSCLIYIKPTNEDVRDQMRNLNNEKG</sequence>
<dbReference type="EMBL" id="FOUI01000012">
    <property type="protein sequence ID" value="SFM69763.1"/>
    <property type="molecule type" value="Genomic_DNA"/>
</dbReference>
<dbReference type="GO" id="GO:0003677">
    <property type="term" value="F:DNA binding"/>
    <property type="evidence" value="ECO:0007669"/>
    <property type="project" value="InterPro"/>
</dbReference>
<dbReference type="SUPFAM" id="SSF56349">
    <property type="entry name" value="DNA breaking-rejoining enzymes"/>
    <property type="match status" value="1"/>
</dbReference>
<keyword evidence="1" id="KW-0233">DNA recombination</keyword>
<dbReference type="STRING" id="1720063.SAMN05216217_11228"/>
<organism evidence="3 4">
    <name type="scientific">Halopseudomonas yangmingensis</name>
    <dbReference type="NCBI Taxonomy" id="1720063"/>
    <lineage>
        <taxon>Bacteria</taxon>
        <taxon>Pseudomonadati</taxon>
        <taxon>Pseudomonadota</taxon>
        <taxon>Gammaproteobacteria</taxon>
        <taxon>Pseudomonadales</taxon>
        <taxon>Pseudomonadaceae</taxon>
        <taxon>Halopseudomonas</taxon>
    </lineage>
</organism>
<dbReference type="GO" id="GO:0015074">
    <property type="term" value="P:DNA integration"/>
    <property type="evidence" value="ECO:0007669"/>
    <property type="project" value="InterPro"/>
</dbReference>
<dbReference type="Proteomes" id="UP000243629">
    <property type="component" value="Unassembled WGS sequence"/>
</dbReference>
<keyword evidence="4" id="KW-1185">Reference proteome</keyword>
<evidence type="ECO:0000313" key="4">
    <source>
        <dbReference type="Proteomes" id="UP000243629"/>
    </source>
</evidence>
<dbReference type="InterPro" id="IPR011010">
    <property type="entry name" value="DNA_brk_join_enz"/>
</dbReference>
<evidence type="ECO:0000256" key="1">
    <source>
        <dbReference type="ARBA" id="ARBA00023172"/>
    </source>
</evidence>
<accession>A0A1I4SZL8</accession>
<dbReference type="GO" id="GO:0006310">
    <property type="term" value="P:DNA recombination"/>
    <property type="evidence" value="ECO:0007669"/>
    <property type="project" value="UniProtKB-KW"/>
</dbReference>
<protein>
    <submittedName>
        <fullName evidence="3">Site-specific recombinase XerD</fullName>
    </submittedName>
</protein>
<dbReference type="InterPro" id="IPR002104">
    <property type="entry name" value="Integrase_catalytic"/>
</dbReference>
<dbReference type="InterPro" id="IPR013762">
    <property type="entry name" value="Integrase-like_cat_sf"/>
</dbReference>
<proteinExistence type="predicted"/>
<dbReference type="NCBIfam" id="NF040693">
    <property type="entry name" value="recomb_GmtY"/>
    <property type="match status" value="1"/>
</dbReference>
<dbReference type="RefSeq" id="WP_093476899.1">
    <property type="nucleotide sequence ID" value="NZ_FOUI01000012.1"/>
</dbReference>
<dbReference type="AlphaFoldDB" id="A0A1I4SZL8"/>
<evidence type="ECO:0000259" key="2">
    <source>
        <dbReference type="PROSITE" id="PS51898"/>
    </source>
</evidence>
<dbReference type="OrthoDB" id="2078692at2"/>
<evidence type="ECO:0000313" key="3">
    <source>
        <dbReference type="EMBL" id="SFM69763.1"/>
    </source>
</evidence>
<gene>
    <name evidence="3" type="ORF">SAMN05216217_11228</name>
</gene>
<dbReference type="Gene3D" id="1.10.443.10">
    <property type="entry name" value="Intergrase catalytic core"/>
    <property type="match status" value="1"/>
</dbReference>